<organism evidence="2 3">
    <name type="scientific">Microdochium bolleyi</name>
    <dbReference type="NCBI Taxonomy" id="196109"/>
    <lineage>
        <taxon>Eukaryota</taxon>
        <taxon>Fungi</taxon>
        <taxon>Dikarya</taxon>
        <taxon>Ascomycota</taxon>
        <taxon>Pezizomycotina</taxon>
        <taxon>Sordariomycetes</taxon>
        <taxon>Xylariomycetidae</taxon>
        <taxon>Xylariales</taxon>
        <taxon>Microdochiaceae</taxon>
        <taxon>Microdochium</taxon>
    </lineage>
</organism>
<sequence length="325" mass="36155">MRLPPELLLEVFEYLDAASMQDFAASSKAIACLTSQFEKSISTRRTASYGFEPPQTAALCSNKVRRVAIPARTYALIRELEMRQNRTEYMFLRSGFVDLSSPPGMRPLTCSEQLWKLFPLLRRALCLCDRIADMSAHTVQDTTIQISSTPARTIHDDPQASITSTAFTQYAARPSQVALIQSLDLESVSCLLYLLIVLSVGFVEGAGGGTPIQAGNPIEWEQVTIFEESVLRHGSWFLWAHIAGTKNPGGRLHGLKRELMVAGLQELTAWETGKSRVLPGLKMTVLDRFRRLTQPEDGSQQHGHQGTVTHMFDIVRKVVYLGDDA</sequence>
<dbReference type="STRING" id="196109.A0A136J4M0"/>
<reference evidence="3" key="1">
    <citation type="submission" date="2016-02" db="EMBL/GenBank/DDBJ databases">
        <title>Draft genome sequence of Microdochium bolleyi, a fungal endophyte of beachgrass.</title>
        <authorList>
            <consortium name="DOE Joint Genome Institute"/>
            <person name="David A.S."/>
            <person name="May G."/>
            <person name="Haridas S."/>
            <person name="Lim J."/>
            <person name="Wang M."/>
            <person name="Labutti K."/>
            <person name="Lipzen A."/>
            <person name="Barry K."/>
            <person name="Grigoriev I.V."/>
        </authorList>
    </citation>
    <scope>NUCLEOTIDE SEQUENCE [LARGE SCALE GENOMIC DNA]</scope>
    <source>
        <strain evidence="3">J235TASD1</strain>
    </source>
</reference>
<name>A0A136J4M0_9PEZI</name>
<dbReference type="InParanoid" id="A0A136J4M0"/>
<evidence type="ECO:0000313" key="2">
    <source>
        <dbReference type="EMBL" id="KXJ92102.1"/>
    </source>
</evidence>
<keyword evidence="3" id="KW-1185">Reference proteome</keyword>
<proteinExistence type="predicted"/>
<gene>
    <name evidence="2" type="ORF">Micbo1qcDRAFT_162216</name>
</gene>
<dbReference type="OrthoDB" id="4918043at2759"/>
<dbReference type="PROSITE" id="PS50181">
    <property type="entry name" value="FBOX"/>
    <property type="match status" value="1"/>
</dbReference>
<dbReference type="EMBL" id="KQ964249">
    <property type="protein sequence ID" value="KXJ92102.1"/>
    <property type="molecule type" value="Genomic_DNA"/>
</dbReference>
<evidence type="ECO:0000259" key="1">
    <source>
        <dbReference type="PROSITE" id="PS50181"/>
    </source>
</evidence>
<dbReference type="InterPro" id="IPR001810">
    <property type="entry name" value="F-box_dom"/>
</dbReference>
<dbReference type="AlphaFoldDB" id="A0A136J4M0"/>
<protein>
    <recommendedName>
        <fullName evidence="1">F-box domain-containing protein</fullName>
    </recommendedName>
</protein>
<evidence type="ECO:0000313" key="3">
    <source>
        <dbReference type="Proteomes" id="UP000070501"/>
    </source>
</evidence>
<dbReference type="Proteomes" id="UP000070501">
    <property type="component" value="Unassembled WGS sequence"/>
</dbReference>
<accession>A0A136J4M0</accession>
<feature type="domain" description="F-box" evidence="1">
    <location>
        <begin position="1"/>
        <end position="44"/>
    </location>
</feature>